<gene>
    <name evidence="7" type="ORF">ODALV1_LOCUS355</name>
</gene>
<evidence type="ECO:0000256" key="3">
    <source>
        <dbReference type="ARBA" id="ARBA00022801"/>
    </source>
</evidence>
<sequence>MFCAKLLISIALLGSLAQLSQAHDPLADSPLVKDWLAIMRGEKEDPAQPKLDTFVTIRNGTIKGKTAYTVGNHVMYEYLGVPYAKAPVGSLRFLPPQPSEGWGGAGVTFDATKQPHACPQYLTNVTIADEDCLFLSIYSRRYDNSTGLLPVIYFIHGGGYAVGQTSYYPGRKLLNEEVVFVTVQYRLGPLGFLCTEDDAVSANNAMKDMVQGLRWVQENIGAFGGDPNQVTVMGESAGSASALYMLISPLAQGLFNKVIAMSGTPLQEWAIDRKPLESARKIANLLNCTETETGREIVACLKDMDWMPMAQAGLAVILDEFMDFKMILSGSTPCIEGDIPGAFLPDEPLKLLLEGPLPDVPVLLGTVQHEGTLPLIAAYFLKLGPEGLVNDTQYVRDYLVGDMLATYGVNERRDGGSVSQALAAGYFPPGVNRQNFTEMQYHLMDLLSAVFMKGPVLRTADILSRRLSAVYLYSFEHYNRINSLFTLAFAIIEPILGGEKPPIRPGTMHADDLIYMFDFPFILNLNDIAFSRKYCRMFTNFVLTGSPTPEPSEDYPDWPTYNIDTQQYMKLALNPEVKTDYMDSWRQGMLPV</sequence>
<dbReference type="EMBL" id="CAXLJM020000001">
    <property type="protein sequence ID" value="CAL8068577.1"/>
    <property type="molecule type" value="Genomic_DNA"/>
</dbReference>
<dbReference type="Proteomes" id="UP001642540">
    <property type="component" value="Unassembled WGS sequence"/>
</dbReference>
<protein>
    <recommendedName>
        <fullName evidence="5">Carboxylic ester hydrolase</fullName>
        <ecNumber evidence="5">3.1.1.-</ecNumber>
    </recommendedName>
</protein>
<dbReference type="InterPro" id="IPR029058">
    <property type="entry name" value="AB_hydrolase_fold"/>
</dbReference>
<evidence type="ECO:0000256" key="4">
    <source>
        <dbReference type="ARBA" id="ARBA00023180"/>
    </source>
</evidence>
<dbReference type="Gene3D" id="3.40.50.1820">
    <property type="entry name" value="alpha/beta hydrolase"/>
    <property type="match status" value="1"/>
</dbReference>
<keyword evidence="3 5" id="KW-0378">Hydrolase</keyword>
<evidence type="ECO:0000259" key="6">
    <source>
        <dbReference type="Pfam" id="PF00135"/>
    </source>
</evidence>
<keyword evidence="4" id="KW-0325">Glycoprotein</keyword>
<name>A0ABP1PIF6_9HEXA</name>
<comment type="similarity">
    <text evidence="1 5">Belongs to the type-B carboxylesterase/lipase family.</text>
</comment>
<dbReference type="EC" id="3.1.1.-" evidence="5"/>
<dbReference type="PROSITE" id="PS00122">
    <property type="entry name" value="CARBOXYLESTERASE_B_1"/>
    <property type="match status" value="1"/>
</dbReference>
<dbReference type="Pfam" id="PF00135">
    <property type="entry name" value="COesterase"/>
    <property type="match status" value="1"/>
</dbReference>
<keyword evidence="2" id="KW-0719">Serine esterase</keyword>
<evidence type="ECO:0000256" key="1">
    <source>
        <dbReference type="ARBA" id="ARBA00005964"/>
    </source>
</evidence>
<evidence type="ECO:0000313" key="8">
    <source>
        <dbReference type="Proteomes" id="UP001642540"/>
    </source>
</evidence>
<evidence type="ECO:0000313" key="7">
    <source>
        <dbReference type="EMBL" id="CAL8068577.1"/>
    </source>
</evidence>
<keyword evidence="5" id="KW-0732">Signal</keyword>
<dbReference type="InterPro" id="IPR002018">
    <property type="entry name" value="CarbesteraseB"/>
</dbReference>
<feature type="signal peptide" evidence="5">
    <location>
        <begin position="1"/>
        <end position="22"/>
    </location>
</feature>
<feature type="domain" description="Carboxylesterase type B" evidence="6">
    <location>
        <begin position="53"/>
        <end position="580"/>
    </location>
</feature>
<accession>A0ABP1PIF6</accession>
<dbReference type="PANTHER" id="PTHR11559">
    <property type="entry name" value="CARBOXYLESTERASE"/>
    <property type="match status" value="1"/>
</dbReference>
<feature type="chain" id="PRO_5045001163" description="Carboxylic ester hydrolase" evidence="5">
    <location>
        <begin position="23"/>
        <end position="592"/>
    </location>
</feature>
<evidence type="ECO:0000256" key="5">
    <source>
        <dbReference type="RuleBase" id="RU361235"/>
    </source>
</evidence>
<organism evidence="7 8">
    <name type="scientific">Orchesella dallaii</name>
    <dbReference type="NCBI Taxonomy" id="48710"/>
    <lineage>
        <taxon>Eukaryota</taxon>
        <taxon>Metazoa</taxon>
        <taxon>Ecdysozoa</taxon>
        <taxon>Arthropoda</taxon>
        <taxon>Hexapoda</taxon>
        <taxon>Collembola</taxon>
        <taxon>Entomobryomorpha</taxon>
        <taxon>Entomobryoidea</taxon>
        <taxon>Orchesellidae</taxon>
        <taxon>Orchesellinae</taxon>
        <taxon>Orchesella</taxon>
    </lineage>
</organism>
<dbReference type="SUPFAM" id="SSF53474">
    <property type="entry name" value="alpha/beta-Hydrolases"/>
    <property type="match status" value="1"/>
</dbReference>
<dbReference type="PROSITE" id="PS00941">
    <property type="entry name" value="CARBOXYLESTERASE_B_2"/>
    <property type="match status" value="1"/>
</dbReference>
<proteinExistence type="inferred from homology"/>
<dbReference type="InterPro" id="IPR050309">
    <property type="entry name" value="Type-B_Carboxylest/Lipase"/>
</dbReference>
<dbReference type="InterPro" id="IPR019826">
    <property type="entry name" value="Carboxylesterase_B_AS"/>
</dbReference>
<keyword evidence="8" id="KW-1185">Reference proteome</keyword>
<comment type="caution">
    <text evidence="7">The sequence shown here is derived from an EMBL/GenBank/DDBJ whole genome shotgun (WGS) entry which is preliminary data.</text>
</comment>
<reference evidence="7 8" key="1">
    <citation type="submission" date="2024-08" db="EMBL/GenBank/DDBJ databases">
        <authorList>
            <person name="Cucini C."/>
            <person name="Frati F."/>
        </authorList>
    </citation>
    <scope>NUCLEOTIDE SEQUENCE [LARGE SCALE GENOMIC DNA]</scope>
</reference>
<evidence type="ECO:0000256" key="2">
    <source>
        <dbReference type="ARBA" id="ARBA00022487"/>
    </source>
</evidence>
<dbReference type="InterPro" id="IPR019819">
    <property type="entry name" value="Carboxylesterase_B_CS"/>
</dbReference>